<proteinExistence type="inferred from homology"/>
<dbReference type="STRING" id="764103.G7E346"/>
<reference evidence="4 5" key="2">
    <citation type="journal article" date="2012" name="Open Biol.">
        <title>Characteristics of nucleosomes and linker DNA regions on the genome of the basidiomycete Mixia osmundae revealed by mono- and dinucleosome mapping.</title>
        <authorList>
            <person name="Nishida H."/>
            <person name="Kondo S."/>
            <person name="Matsumoto T."/>
            <person name="Suzuki Y."/>
            <person name="Yoshikawa H."/>
            <person name="Taylor T.D."/>
            <person name="Sugiyama J."/>
        </authorList>
    </citation>
    <scope>NUCLEOTIDE SEQUENCE [LARGE SCALE GENOMIC DNA]</scope>
    <source>
        <strain evidence="5">CBS 9802 / IAM 14324 / JCM 22182 / KY 12970</strain>
    </source>
</reference>
<dbReference type="InterPro" id="IPR027417">
    <property type="entry name" value="P-loop_NTPase"/>
</dbReference>
<evidence type="ECO:0000313" key="4">
    <source>
        <dbReference type="EMBL" id="GAA97227.1"/>
    </source>
</evidence>
<keyword evidence="1" id="KW-0547">Nucleotide-binding</keyword>
<comment type="caution">
    <text evidence="4">The sequence shown here is derived from an EMBL/GenBank/DDBJ whole genome shotgun (WGS) entry which is preliminary data.</text>
</comment>
<dbReference type="InterPro" id="IPR013641">
    <property type="entry name" value="KTI12/PSTK"/>
</dbReference>
<dbReference type="HOGENOM" id="CLU_027147_2_0_1"/>
<sequence>MALVTVSGYPCSGKSTRVAELVRILQEQQALEVVIISDESIHISRDAYDESRSEKPARAALLSAVVRALRKDRIVICDAMNYIKSLRYQYYCAAREAGCRTCTLNVVAPINRCRAWNIAKGDKGYLQATFDNLLQRYEEPSYATRWDTPLIVVSDEDACLPVDKIMSALTTATLKPPTGAVLPTSVPSGDYLHLLETVTQSVITAIIEAQAIDLSGGSTKLHVNLSHGQQTLLEVNLPSIKVPPSKMHRLKRQFTILNRQSRKDCSAETIASMFADYLASNLL</sequence>
<dbReference type="SUPFAM" id="SSF52540">
    <property type="entry name" value="P-loop containing nucleoside triphosphate hydrolases"/>
    <property type="match status" value="1"/>
</dbReference>
<dbReference type="Gene3D" id="3.40.50.300">
    <property type="entry name" value="P-loop containing nucleotide triphosphate hydrolases"/>
    <property type="match status" value="1"/>
</dbReference>
<evidence type="ECO:0000256" key="1">
    <source>
        <dbReference type="ARBA" id="ARBA00022741"/>
    </source>
</evidence>
<dbReference type="OMA" id="THSRWDK"/>
<dbReference type="Proteomes" id="UP000009131">
    <property type="component" value="Unassembled WGS sequence"/>
</dbReference>
<dbReference type="eggNOG" id="KOG3062">
    <property type="taxonomic scope" value="Eukaryota"/>
</dbReference>
<evidence type="ECO:0008006" key="6">
    <source>
        <dbReference type="Google" id="ProtNLM"/>
    </source>
</evidence>
<dbReference type="GO" id="GO:0005524">
    <property type="term" value="F:ATP binding"/>
    <property type="evidence" value="ECO:0007669"/>
    <property type="project" value="UniProtKB-KW"/>
</dbReference>
<organism evidence="4 5">
    <name type="scientific">Mixia osmundae (strain CBS 9802 / IAM 14324 / JCM 22182 / KY 12970)</name>
    <dbReference type="NCBI Taxonomy" id="764103"/>
    <lineage>
        <taxon>Eukaryota</taxon>
        <taxon>Fungi</taxon>
        <taxon>Dikarya</taxon>
        <taxon>Basidiomycota</taxon>
        <taxon>Pucciniomycotina</taxon>
        <taxon>Mixiomycetes</taxon>
        <taxon>Mixiales</taxon>
        <taxon>Mixiaceae</taxon>
        <taxon>Mixia</taxon>
    </lineage>
</organism>
<evidence type="ECO:0000313" key="5">
    <source>
        <dbReference type="Proteomes" id="UP000009131"/>
    </source>
</evidence>
<evidence type="ECO:0000256" key="3">
    <source>
        <dbReference type="ARBA" id="ARBA00025768"/>
    </source>
</evidence>
<protein>
    <recommendedName>
        <fullName evidence="6">Chromatin associated protein KTI12</fullName>
    </recommendedName>
</protein>
<comment type="similarity">
    <text evidence="3">Belongs to the KTI12 family.</text>
</comment>
<dbReference type="InParanoid" id="G7E346"/>
<dbReference type="FunCoup" id="G7E346">
    <property type="interactions" value="271"/>
</dbReference>
<evidence type="ECO:0000256" key="2">
    <source>
        <dbReference type="ARBA" id="ARBA00022840"/>
    </source>
</evidence>
<dbReference type="EMBL" id="BABT02000117">
    <property type="protein sequence ID" value="GAA97227.1"/>
    <property type="molecule type" value="Genomic_DNA"/>
</dbReference>
<name>G7E346_MIXOS</name>
<accession>G7E346</accession>
<dbReference type="CDD" id="cd02019">
    <property type="entry name" value="NK"/>
    <property type="match status" value="1"/>
</dbReference>
<keyword evidence="5" id="KW-1185">Reference proteome</keyword>
<reference evidence="4 5" key="1">
    <citation type="journal article" date="2011" name="J. Gen. Appl. Microbiol.">
        <title>Draft genome sequencing of the enigmatic basidiomycete Mixia osmundae.</title>
        <authorList>
            <person name="Nishida H."/>
            <person name="Nagatsuka Y."/>
            <person name="Sugiyama J."/>
        </authorList>
    </citation>
    <scope>NUCLEOTIDE SEQUENCE [LARGE SCALE GENOMIC DNA]</scope>
    <source>
        <strain evidence="5">CBS 9802 / IAM 14324 / JCM 22182 / KY 12970</strain>
    </source>
</reference>
<dbReference type="AlphaFoldDB" id="G7E346"/>
<dbReference type="RefSeq" id="XP_014571097.1">
    <property type="nucleotide sequence ID" value="XM_014715611.1"/>
</dbReference>
<keyword evidence="2" id="KW-0067">ATP-binding</keyword>
<dbReference type="Pfam" id="PF08433">
    <property type="entry name" value="KTI12"/>
    <property type="match status" value="1"/>
</dbReference>
<dbReference type="PANTHER" id="PTHR12435">
    <property type="match status" value="1"/>
</dbReference>
<gene>
    <name evidence="4" type="primary">Mo03903</name>
    <name evidence="4" type="ORF">E5Q_03903</name>
</gene>
<dbReference type="OrthoDB" id="9972657at2759"/>